<accession>A0ABR7L5J8</accession>
<reference evidence="1 2" key="1">
    <citation type="submission" date="2020-06" db="EMBL/GenBank/DDBJ databases">
        <title>Actinokineospora xiongansis sp. nov., isolated from soil of Baiyangdian.</title>
        <authorList>
            <person name="Zhang X."/>
        </authorList>
    </citation>
    <scope>NUCLEOTIDE SEQUENCE [LARGE SCALE GENOMIC DNA]</scope>
    <source>
        <strain evidence="1 2">HBU206404</strain>
    </source>
</reference>
<organism evidence="1 2">
    <name type="scientific">Actinokineospora xionganensis</name>
    <dbReference type="NCBI Taxonomy" id="2684470"/>
    <lineage>
        <taxon>Bacteria</taxon>
        <taxon>Bacillati</taxon>
        <taxon>Actinomycetota</taxon>
        <taxon>Actinomycetes</taxon>
        <taxon>Pseudonocardiales</taxon>
        <taxon>Pseudonocardiaceae</taxon>
        <taxon>Actinokineospora</taxon>
    </lineage>
</organism>
<gene>
    <name evidence="1" type="ORF">GPZ80_12350</name>
</gene>
<comment type="caution">
    <text evidence="1">The sequence shown here is derived from an EMBL/GenBank/DDBJ whole genome shotgun (WGS) entry which is preliminary data.</text>
</comment>
<sequence>MMADAELSNKALANAVVAEGRQKGVHLGTTTTSVRRMLDGCQPRSPVPLLVAGVLSRRLGYRVTVADCGFADRTPTGDTFDGLRTSVTLSGTIATVAELSGRDLSRRNFMLGSTFAAAAFAEPAWMAMTAAPGDGLADGGRIGRPDVDVLRSTVRHFEKLHRLHGGGRVREQVVQLVHQQSRKMRDGNYGEAVGRDLAGALAEATFLAGLTTVDSGRHALGQRYYAQSLGLAMRAGDQSFCANVLSEMSRVTIDIGANSPDREEADQAGQRATSLARSALHVIGERATPTVSAYLHAIEARSLSLLGDRQGTSDALDAARRAFDRGPGDEPGWLGHYGEVDLTSDIGQCLRDTGRPRQGVAMLERALSSLPKSRVTSQVKTRIHIAAAYLELGEHDQADRTIAAALDLNDGIASERIAERVKALRRRARDCGASQVDERLA</sequence>
<dbReference type="InterPro" id="IPR011990">
    <property type="entry name" value="TPR-like_helical_dom_sf"/>
</dbReference>
<evidence type="ECO:0000313" key="2">
    <source>
        <dbReference type="Proteomes" id="UP000734823"/>
    </source>
</evidence>
<evidence type="ECO:0008006" key="3">
    <source>
        <dbReference type="Google" id="ProtNLM"/>
    </source>
</evidence>
<protein>
    <recommendedName>
        <fullName evidence="3">Transcriptional regulator</fullName>
    </recommendedName>
</protein>
<dbReference type="Gene3D" id="1.25.40.10">
    <property type="entry name" value="Tetratricopeptide repeat domain"/>
    <property type="match status" value="1"/>
</dbReference>
<dbReference type="Proteomes" id="UP000734823">
    <property type="component" value="Unassembled WGS sequence"/>
</dbReference>
<evidence type="ECO:0000313" key="1">
    <source>
        <dbReference type="EMBL" id="MBC6447961.1"/>
    </source>
</evidence>
<keyword evidence="2" id="KW-1185">Reference proteome</keyword>
<dbReference type="SUPFAM" id="SSF48452">
    <property type="entry name" value="TPR-like"/>
    <property type="match status" value="1"/>
</dbReference>
<proteinExistence type="predicted"/>
<name>A0ABR7L5J8_9PSEU</name>
<dbReference type="EMBL" id="JABVED010000006">
    <property type="protein sequence ID" value="MBC6447961.1"/>
    <property type="molecule type" value="Genomic_DNA"/>
</dbReference>